<gene>
    <name evidence="7" type="ORF">BWQ96_04394</name>
</gene>
<name>A0A2V3IVX1_9FLOR</name>
<accession>A0A2V3IVX1</accession>
<dbReference type="GO" id="GO:0005658">
    <property type="term" value="C:alpha DNA polymerase:primase complex"/>
    <property type="evidence" value="ECO:0007669"/>
    <property type="project" value="TreeGrafter"/>
</dbReference>
<comment type="caution">
    <text evidence="7">The sequence shown here is derived from an EMBL/GenBank/DDBJ whole genome shotgun (WGS) entry which is preliminary data.</text>
</comment>
<protein>
    <recommendedName>
        <fullName evidence="2">DNA-directed DNA polymerase</fullName>
        <ecNumber evidence="2">2.7.7.7</ecNumber>
    </recommendedName>
</protein>
<proteinExistence type="inferred from homology"/>
<dbReference type="InterPro" id="IPR043502">
    <property type="entry name" value="DNA/RNA_pol_sf"/>
</dbReference>
<keyword evidence="8" id="KW-1185">Reference proteome</keyword>
<keyword evidence="4" id="KW-0548">Nucleotidyltransferase</keyword>
<dbReference type="GO" id="GO:0006273">
    <property type="term" value="P:lagging strand elongation"/>
    <property type="evidence" value="ECO:0007669"/>
    <property type="project" value="TreeGrafter"/>
</dbReference>
<dbReference type="Proteomes" id="UP000247409">
    <property type="component" value="Unassembled WGS sequence"/>
</dbReference>
<dbReference type="GO" id="GO:0003697">
    <property type="term" value="F:single-stranded DNA binding"/>
    <property type="evidence" value="ECO:0007669"/>
    <property type="project" value="TreeGrafter"/>
</dbReference>
<keyword evidence="5" id="KW-0239">DNA-directed DNA polymerase</keyword>
<feature type="domain" description="DNA-directed DNA polymerase family B multifunctional" evidence="6">
    <location>
        <begin position="2"/>
        <end position="204"/>
    </location>
</feature>
<dbReference type="AlphaFoldDB" id="A0A2V3IVX1"/>
<comment type="similarity">
    <text evidence="1">Belongs to the DNA polymerase type-B family.</text>
</comment>
<keyword evidence="3" id="KW-0808">Transferase</keyword>
<dbReference type="SUPFAM" id="SSF56672">
    <property type="entry name" value="DNA/RNA polymerases"/>
    <property type="match status" value="1"/>
</dbReference>
<dbReference type="GO" id="GO:0003688">
    <property type="term" value="F:DNA replication origin binding"/>
    <property type="evidence" value="ECO:0007669"/>
    <property type="project" value="TreeGrafter"/>
</dbReference>
<dbReference type="STRING" id="448386.A0A2V3IVX1"/>
<evidence type="ECO:0000256" key="5">
    <source>
        <dbReference type="ARBA" id="ARBA00022932"/>
    </source>
</evidence>
<evidence type="ECO:0000259" key="6">
    <source>
        <dbReference type="Pfam" id="PF00136"/>
    </source>
</evidence>
<evidence type="ECO:0000256" key="2">
    <source>
        <dbReference type="ARBA" id="ARBA00012417"/>
    </source>
</evidence>
<dbReference type="GO" id="GO:0006272">
    <property type="term" value="P:leading strand elongation"/>
    <property type="evidence" value="ECO:0007669"/>
    <property type="project" value="TreeGrafter"/>
</dbReference>
<evidence type="ECO:0000313" key="7">
    <source>
        <dbReference type="EMBL" id="PXF45857.1"/>
    </source>
</evidence>
<evidence type="ECO:0000313" key="8">
    <source>
        <dbReference type="Proteomes" id="UP000247409"/>
    </source>
</evidence>
<dbReference type="Gene3D" id="1.10.287.690">
    <property type="entry name" value="Helix hairpin bin"/>
    <property type="match status" value="1"/>
</dbReference>
<dbReference type="GO" id="GO:0003887">
    <property type="term" value="F:DNA-directed DNA polymerase activity"/>
    <property type="evidence" value="ECO:0007669"/>
    <property type="project" value="UniProtKB-KW"/>
</dbReference>
<evidence type="ECO:0000256" key="1">
    <source>
        <dbReference type="ARBA" id="ARBA00005755"/>
    </source>
</evidence>
<evidence type="ECO:0000256" key="4">
    <source>
        <dbReference type="ARBA" id="ARBA00022695"/>
    </source>
</evidence>
<dbReference type="Pfam" id="PF00136">
    <property type="entry name" value="DNA_pol_B"/>
    <property type="match status" value="1"/>
</dbReference>
<dbReference type="GO" id="GO:0003682">
    <property type="term" value="F:chromatin binding"/>
    <property type="evidence" value="ECO:0007669"/>
    <property type="project" value="TreeGrafter"/>
</dbReference>
<dbReference type="InterPro" id="IPR006172">
    <property type="entry name" value="DNA-dir_DNA_pol_B"/>
</dbReference>
<dbReference type="OrthoDB" id="6755010at2759"/>
<evidence type="ECO:0000256" key="3">
    <source>
        <dbReference type="ARBA" id="ARBA00022679"/>
    </source>
</evidence>
<dbReference type="PANTHER" id="PTHR45861:SF1">
    <property type="entry name" value="DNA POLYMERASE ALPHA CATALYTIC SUBUNIT"/>
    <property type="match status" value="1"/>
</dbReference>
<dbReference type="InterPro" id="IPR006134">
    <property type="entry name" value="DNA-dir_DNA_pol_B_multi_dom"/>
</dbReference>
<dbReference type="GO" id="GO:1902975">
    <property type="term" value="P:mitotic DNA replication initiation"/>
    <property type="evidence" value="ECO:0007669"/>
    <property type="project" value="TreeGrafter"/>
</dbReference>
<dbReference type="Gene3D" id="3.90.1600.10">
    <property type="entry name" value="Palm domain of DNA polymerase"/>
    <property type="match status" value="1"/>
</dbReference>
<dbReference type="PANTHER" id="PTHR45861">
    <property type="entry name" value="DNA POLYMERASE ALPHA CATALYTIC SUBUNIT"/>
    <property type="match status" value="1"/>
</dbReference>
<dbReference type="PRINTS" id="PR00106">
    <property type="entry name" value="DNAPOLB"/>
</dbReference>
<organism evidence="7 8">
    <name type="scientific">Gracilariopsis chorda</name>
    <dbReference type="NCBI Taxonomy" id="448386"/>
    <lineage>
        <taxon>Eukaryota</taxon>
        <taxon>Rhodophyta</taxon>
        <taxon>Florideophyceae</taxon>
        <taxon>Rhodymeniophycidae</taxon>
        <taxon>Gracilariales</taxon>
        <taxon>Gracilariaceae</taxon>
        <taxon>Gracilariopsis</taxon>
    </lineage>
</organism>
<dbReference type="GO" id="GO:0000166">
    <property type="term" value="F:nucleotide binding"/>
    <property type="evidence" value="ECO:0007669"/>
    <property type="project" value="InterPro"/>
</dbReference>
<dbReference type="EC" id="2.7.7.7" evidence="2"/>
<sequence>MRGLYDRYVLLLDFNSLYLSVIHGFNICFTTLHLNENRNQDGSSKNGDVPLAPGNDTDDVQDILPGMLPLPNRSVPERMLPRFIQGLVEQRKQVKKLLKEEKQRSGRETLRAQQLDIRHLAIWLTANSLYECLGFEGGRFYARSLAAMVNCEGRDTLQKTVDFARDAFNAKVIYGDTNSFFVSIGMESIELVRKLDTELKRDVN</sequence>
<dbReference type="InterPro" id="IPR023211">
    <property type="entry name" value="DNA_pol_palm_dom_sf"/>
</dbReference>
<reference evidence="7 8" key="1">
    <citation type="journal article" date="2018" name="Mol. Biol. Evol.">
        <title>Analysis of the draft genome of the red seaweed Gracilariopsis chorda provides insights into genome size evolution in Rhodophyta.</title>
        <authorList>
            <person name="Lee J."/>
            <person name="Yang E.C."/>
            <person name="Graf L."/>
            <person name="Yang J.H."/>
            <person name="Qiu H."/>
            <person name="Zel Zion U."/>
            <person name="Chan C.X."/>
            <person name="Stephens T.G."/>
            <person name="Weber A.P.M."/>
            <person name="Boo G.H."/>
            <person name="Boo S.M."/>
            <person name="Kim K.M."/>
            <person name="Shin Y."/>
            <person name="Jung M."/>
            <person name="Lee S.J."/>
            <person name="Yim H.S."/>
            <person name="Lee J.H."/>
            <person name="Bhattacharya D."/>
            <person name="Yoon H.S."/>
        </authorList>
    </citation>
    <scope>NUCLEOTIDE SEQUENCE [LARGE SCALE GENOMIC DNA]</scope>
    <source>
        <strain evidence="7 8">SKKU-2015</strain>
        <tissue evidence="7">Whole body</tissue>
    </source>
</reference>
<dbReference type="EMBL" id="NBIV01000051">
    <property type="protein sequence ID" value="PXF45857.1"/>
    <property type="molecule type" value="Genomic_DNA"/>
</dbReference>